<dbReference type="InterPro" id="IPR011006">
    <property type="entry name" value="CheY-like_superfamily"/>
</dbReference>
<dbReference type="Gene3D" id="2.40.50.1020">
    <property type="entry name" value="LytTr DNA-binding domain"/>
    <property type="match status" value="1"/>
</dbReference>
<dbReference type="Proteomes" id="UP001172082">
    <property type="component" value="Unassembled WGS sequence"/>
</dbReference>
<evidence type="ECO:0000259" key="3">
    <source>
        <dbReference type="PROSITE" id="PS50930"/>
    </source>
</evidence>
<dbReference type="Pfam" id="PF04397">
    <property type="entry name" value="LytTR"/>
    <property type="match status" value="1"/>
</dbReference>
<dbReference type="SUPFAM" id="SSF52172">
    <property type="entry name" value="CheY-like"/>
    <property type="match status" value="1"/>
</dbReference>
<dbReference type="InterPro" id="IPR001789">
    <property type="entry name" value="Sig_transdc_resp-reg_receiver"/>
</dbReference>
<dbReference type="EMBL" id="JAUJEA010000008">
    <property type="protein sequence ID" value="MDN5203707.1"/>
    <property type="molecule type" value="Genomic_DNA"/>
</dbReference>
<sequence length="251" mass="29499">MNVLIVEDEIVAASRLKKLVKACSPEIEVIEVLNTILDTSNYLLKNNPDLIFLDIQLSDGICFELFEKQEIDIPIIFTTAYDHYMQQAFKVNSVDYLLKPVRPEELKNSIEKFKKYKQPQTDTKLLNDLFAQFVKEKNAYKCRFMVRSGRGFISVDVRDIAYIIAQNKLNYIITKMGKRYVIDYTLDQLQRLLDPKEFLKINRNYIISNSSIVKIEPYFNNRMLVEVDPPANEDVLVSRNYLKNFKAWMDR</sequence>
<feature type="domain" description="HTH LytTR-type" evidence="3">
    <location>
        <begin position="144"/>
        <end position="251"/>
    </location>
</feature>
<dbReference type="RefSeq" id="WP_346753730.1">
    <property type="nucleotide sequence ID" value="NZ_JAUJEA010000008.1"/>
</dbReference>
<dbReference type="SMART" id="SM00850">
    <property type="entry name" value="LytTR"/>
    <property type="match status" value="1"/>
</dbReference>
<dbReference type="PANTHER" id="PTHR37299:SF1">
    <property type="entry name" value="STAGE 0 SPORULATION PROTEIN A HOMOLOG"/>
    <property type="match status" value="1"/>
</dbReference>
<protein>
    <submittedName>
        <fullName evidence="4">LytTR family DNA-binding domain-containing protein</fullName>
    </submittedName>
</protein>
<dbReference type="InterPro" id="IPR007492">
    <property type="entry name" value="LytTR_DNA-bd_dom"/>
</dbReference>
<name>A0ABT8KSG3_9BACT</name>
<keyword evidence="5" id="KW-1185">Reference proteome</keyword>
<evidence type="ECO:0000313" key="4">
    <source>
        <dbReference type="EMBL" id="MDN5203707.1"/>
    </source>
</evidence>
<keyword evidence="1" id="KW-0597">Phosphoprotein</keyword>
<reference evidence="4" key="1">
    <citation type="submission" date="2023-06" db="EMBL/GenBank/DDBJ databases">
        <title>Genomic of Parafulvivirga corallium.</title>
        <authorList>
            <person name="Wang G."/>
        </authorList>
    </citation>
    <scope>NUCLEOTIDE SEQUENCE</scope>
    <source>
        <strain evidence="4">BMA10</strain>
    </source>
</reference>
<dbReference type="Pfam" id="PF00072">
    <property type="entry name" value="Response_reg"/>
    <property type="match status" value="1"/>
</dbReference>
<gene>
    <name evidence="4" type="ORF">QQ008_20120</name>
</gene>
<keyword evidence="4" id="KW-0238">DNA-binding</keyword>
<organism evidence="4 5">
    <name type="scientific">Splendidivirga corallicola</name>
    <dbReference type="NCBI Taxonomy" id="3051826"/>
    <lineage>
        <taxon>Bacteria</taxon>
        <taxon>Pseudomonadati</taxon>
        <taxon>Bacteroidota</taxon>
        <taxon>Cytophagia</taxon>
        <taxon>Cytophagales</taxon>
        <taxon>Splendidivirgaceae</taxon>
        <taxon>Splendidivirga</taxon>
    </lineage>
</organism>
<dbReference type="Gene3D" id="3.40.50.2300">
    <property type="match status" value="1"/>
</dbReference>
<dbReference type="PANTHER" id="PTHR37299">
    <property type="entry name" value="TRANSCRIPTIONAL REGULATOR-RELATED"/>
    <property type="match status" value="1"/>
</dbReference>
<evidence type="ECO:0000256" key="1">
    <source>
        <dbReference type="PROSITE-ProRule" id="PRU00169"/>
    </source>
</evidence>
<dbReference type="PROSITE" id="PS50930">
    <property type="entry name" value="HTH_LYTTR"/>
    <property type="match status" value="1"/>
</dbReference>
<feature type="domain" description="Response regulatory" evidence="2">
    <location>
        <begin position="2"/>
        <end position="114"/>
    </location>
</feature>
<comment type="caution">
    <text evidence="4">The sequence shown here is derived from an EMBL/GenBank/DDBJ whole genome shotgun (WGS) entry which is preliminary data.</text>
</comment>
<dbReference type="GO" id="GO:0003677">
    <property type="term" value="F:DNA binding"/>
    <property type="evidence" value="ECO:0007669"/>
    <property type="project" value="UniProtKB-KW"/>
</dbReference>
<dbReference type="InterPro" id="IPR046947">
    <property type="entry name" value="LytR-like"/>
</dbReference>
<feature type="modified residue" description="4-aspartylphosphate" evidence="1">
    <location>
        <position position="54"/>
    </location>
</feature>
<evidence type="ECO:0000259" key="2">
    <source>
        <dbReference type="PROSITE" id="PS50110"/>
    </source>
</evidence>
<evidence type="ECO:0000313" key="5">
    <source>
        <dbReference type="Proteomes" id="UP001172082"/>
    </source>
</evidence>
<dbReference type="PROSITE" id="PS50110">
    <property type="entry name" value="RESPONSE_REGULATORY"/>
    <property type="match status" value="1"/>
</dbReference>
<dbReference type="SMART" id="SM00448">
    <property type="entry name" value="REC"/>
    <property type="match status" value="1"/>
</dbReference>
<accession>A0ABT8KSG3</accession>
<proteinExistence type="predicted"/>